<keyword evidence="1" id="KW-0472">Membrane</keyword>
<keyword evidence="3" id="KW-1185">Reference proteome</keyword>
<proteinExistence type="predicted"/>
<name>A0A5M9JTZ6_MONFR</name>
<keyword evidence="1" id="KW-0812">Transmembrane</keyword>
<comment type="caution">
    <text evidence="2">The sequence shown here is derived from an EMBL/GenBank/DDBJ whole genome shotgun (WGS) entry which is preliminary data.</text>
</comment>
<organism evidence="2 3">
    <name type="scientific">Monilinia fructicola</name>
    <name type="common">Brown rot fungus</name>
    <name type="synonym">Ciboria fructicola</name>
    <dbReference type="NCBI Taxonomy" id="38448"/>
    <lineage>
        <taxon>Eukaryota</taxon>
        <taxon>Fungi</taxon>
        <taxon>Dikarya</taxon>
        <taxon>Ascomycota</taxon>
        <taxon>Pezizomycotina</taxon>
        <taxon>Leotiomycetes</taxon>
        <taxon>Helotiales</taxon>
        <taxon>Sclerotiniaceae</taxon>
        <taxon>Monilinia</taxon>
    </lineage>
</organism>
<dbReference type="AlphaFoldDB" id="A0A5M9JTZ6"/>
<accession>A0A5M9JTZ6</accession>
<keyword evidence="1" id="KW-1133">Transmembrane helix</keyword>
<reference evidence="2 3" key="1">
    <citation type="submission" date="2019-06" db="EMBL/GenBank/DDBJ databases">
        <title>Genome Sequence of the Brown Rot Fungal Pathogen Monilinia fructicola.</title>
        <authorList>
            <person name="De Miccolis Angelini R.M."/>
            <person name="Landi L."/>
            <person name="Abate D."/>
            <person name="Pollastro S."/>
            <person name="Romanazzi G."/>
            <person name="Faretra F."/>
        </authorList>
    </citation>
    <scope>NUCLEOTIDE SEQUENCE [LARGE SCALE GENOMIC DNA]</scope>
    <source>
        <strain evidence="2 3">Mfrc123</strain>
    </source>
</reference>
<evidence type="ECO:0000313" key="3">
    <source>
        <dbReference type="Proteomes" id="UP000322873"/>
    </source>
</evidence>
<dbReference type="Proteomes" id="UP000322873">
    <property type="component" value="Unassembled WGS sequence"/>
</dbReference>
<feature type="transmembrane region" description="Helical" evidence="1">
    <location>
        <begin position="6"/>
        <end position="28"/>
    </location>
</feature>
<evidence type="ECO:0000256" key="1">
    <source>
        <dbReference type="SAM" id="Phobius"/>
    </source>
</evidence>
<protein>
    <submittedName>
        <fullName evidence="2">Uncharacterized protein</fullName>
    </submittedName>
</protein>
<evidence type="ECO:0000313" key="2">
    <source>
        <dbReference type="EMBL" id="KAA8570325.1"/>
    </source>
</evidence>
<gene>
    <name evidence="2" type="ORF">EYC84_002627</name>
</gene>
<sequence>MDWPHLGVFLLGTAPAHSLGPISLIVIYPAHTFLKTWMDIIALNWIRISSTRDGIVPCIWLGRERSSRPMEDKK</sequence>
<dbReference type="EMBL" id="VICG01000007">
    <property type="protein sequence ID" value="KAA8570325.1"/>
    <property type="molecule type" value="Genomic_DNA"/>
</dbReference>